<name>A0A9N9CNM9_9GLOM</name>
<comment type="caution">
    <text evidence="2">The sequence shown here is derived from an EMBL/GenBank/DDBJ whole genome shotgun (WGS) entry which is preliminary data.</text>
</comment>
<reference evidence="2" key="1">
    <citation type="submission" date="2021-06" db="EMBL/GenBank/DDBJ databases">
        <authorList>
            <person name="Kallberg Y."/>
            <person name="Tangrot J."/>
            <person name="Rosling A."/>
        </authorList>
    </citation>
    <scope>NUCLEOTIDE SEQUENCE</scope>
    <source>
        <strain evidence="2">MT106</strain>
    </source>
</reference>
<dbReference type="SUPFAM" id="SSF54695">
    <property type="entry name" value="POZ domain"/>
    <property type="match status" value="1"/>
</dbReference>
<dbReference type="OrthoDB" id="2378754at2759"/>
<dbReference type="PROSITE" id="PS50097">
    <property type="entry name" value="BTB"/>
    <property type="match status" value="1"/>
</dbReference>
<dbReference type="Pfam" id="PF00651">
    <property type="entry name" value="BTB"/>
    <property type="match status" value="1"/>
</dbReference>
<gene>
    <name evidence="2" type="ORF">AGERDE_LOCUS9376</name>
</gene>
<dbReference type="AlphaFoldDB" id="A0A9N9CNM9"/>
<evidence type="ECO:0000313" key="3">
    <source>
        <dbReference type="Proteomes" id="UP000789831"/>
    </source>
</evidence>
<dbReference type="PANTHER" id="PTHR24410:SF23">
    <property type="entry name" value="BTB DOMAIN-CONTAINING PROTEIN-RELATED"/>
    <property type="match status" value="1"/>
</dbReference>
<dbReference type="Proteomes" id="UP000789831">
    <property type="component" value="Unassembled WGS sequence"/>
</dbReference>
<dbReference type="Gene3D" id="3.30.710.10">
    <property type="entry name" value="Potassium Channel Kv1.1, Chain A"/>
    <property type="match status" value="1"/>
</dbReference>
<dbReference type="InterPro" id="IPR000210">
    <property type="entry name" value="BTB/POZ_dom"/>
</dbReference>
<evidence type="ECO:0000313" key="2">
    <source>
        <dbReference type="EMBL" id="CAG8606686.1"/>
    </source>
</evidence>
<proteinExistence type="predicted"/>
<accession>A0A9N9CNM9</accession>
<dbReference type="SMART" id="SM00225">
    <property type="entry name" value="BTB"/>
    <property type="match status" value="1"/>
</dbReference>
<dbReference type="PANTHER" id="PTHR24410">
    <property type="entry name" value="HL07962P-RELATED"/>
    <property type="match status" value="1"/>
</dbReference>
<feature type="domain" description="BTB" evidence="1">
    <location>
        <begin position="66"/>
        <end position="142"/>
    </location>
</feature>
<organism evidence="2 3">
    <name type="scientific">Ambispora gerdemannii</name>
    <dbReference type="NCBI Taxonomy" id="144530"/>
    <lineage>
        <taxon>Eukaryota</taxon>
        <taxon>Fungi</taxon>
        <taxon>Fungi incertae sedis</taxon>
        <taxon>Mucoromycota</taxon>
        <taxon>Glomeromycotina</taxon>
        <taxon>Glomeromycetes</taxon>
        <taxon>Archaeosporales</taxon>
        <taxon>Ambisporaceae</taxon>
        <taxon>Ambispora</taxon>
    </lineage>
</organism>
<keyword evidence="3" id="KW-1185">Reference proteome</keyword>
<dbReference type="InterPro" id="IPR051481">
    <property type="entry name" value="BTB-POZ/Galectin-3-binding"/>
</dbReference>
<sequence>MSSLLDFCILSTSASGSLFKDYVFADISNNHNTSTVDSTTVNANIPSTITSSYNTLNPQITVNSSSTVTIYVDTPRKRFIANSEILSANSAYFCSVFSNQWTSDCYNREQNGSIYLELPDIGYKVFEVILSFINDRSLNLENYDISFTLELCLTANKLYLHNLVSLVESYLLNTKVALMPKNLNLLLGWTFIYRQQFPSLRSRIIQNMNVQPWKLTIQKVSQSLEEWVLHELLTDKEQCINEGVLWDIIVKWSIAQNDLKAYMKADEWTLGECQKIKDKINRFLHLIKFSDISRNDFMDKVLPYKRILMDNDELISNNDALNYYLNEQFINKNDSGKSSIFFSRSSSLMSSSASLKLKIQDSVIINHTHATQIAKWILSAKSSKRSSLAATTTSDSKKSLFRFTTRRSSTDNIKPPQFYFKLLYRKSANAFISYHTKCDNQGPTVVVAKVHGKKTVVGGYSHIGLSSNHTEIEENLEAAKMGFIFGMGEESTLNNYTNYNIKDNCTISRILRGHAKYSVRNTKNGPCFGVHDLELDICDKPQKCRASPSCYEQAVLDVKEFTIDECEVFQVLRI</sequence>
<protein>
    <submittedName>
        <fullName evidence="2">1808_t:CDS:1</fullName>
    </submittedName>
</protein>
<dbReference type="CDD" id="cd18186">
    <property type="entry name" value="BTB_POZ_ZBTB_KLHL-like"/>
    <property type="match status" value="1"/>
</dbReference>
<dbReference type="InterPro" id="IPR011333">
    <property type="entry name" value="SKP1/BTB/POZ_sf"/>
</dbReference>
<dbReference type="EMBL" id="CAJVPL010002318">
    <property type="protein sequence ID" value="CAG8606686.1"/>
    <property type="molecule type" value="Genomic_DNA"/>
</dbReference>
<evidence type="ECO:0000259" key="1">
    <source>
        <dbReference type="PROSITE" id="PS50097"/>
    </source>
</evidence>